<evidence type="ECO:0000313" key="3">
    <source>
        <dbReference type="EMBL" id="MEA5390826.1"/>
    </source>
</evidence>
<dbReference type="EMBL" id="JAYGHX010000002">
    <property type="protein sequence ID" value="MEA5390826.1"/>
    <property type="molecule type" value="Genomic_DNA"/>
</dbReference>
<organism evidence="3 4">
    <name type="scientific">Cyanobium gracile UHCC 0139</name>
    <dbReference type="NCBI Taxonomy" id="3110308"/>
    <lineage>
        <taxon>Bacteria</taxon>
        <taxon>Bacillati</taxon>
        <taxon>Cyanobacteriota</taxon>
        <taxon>Cyanophyceae</taxon>
        <taxon>Synechococcales</taxon>
        <taxon>Prochlorococcaceae</taxon>
        <taxon>Cyanobium</taxon>
    </lineage>
</organism>
<feature type="transmembrane region" description="Helical" evidence="2">
    <location>
        <begin position="35"/>
        <end position="56"/>
    </location>
</feature>
<keyword evidence="2" id="KW-1133">Transmembrane helix</keyword>
<evidence type="ECO:0000256" key="1">
    <source>
        <dbReference type="SAM" id="MobiDB-lite"/>
    </source>
</evidence>
<keyword evidence="4" id="KW-1185">Reference proteome</keyword>
<feature type="compositionally biased region" description="Pro residues" evidence="1">
    <location>
        <begin position="1"/>
        <end position="16"/>
    </location>
</feature>
<keyword evidence="2" id="KW-0472">Membrane</keyword>
<feature type="transmembrane region" description="Helical" evidence="2">
    <location>
        <begin position="89"/>
        <end position="114"/>
    </location>
</feature>
<keyword evidence="2" id="KW-0812">Transmembrane</keyword>
<gene>
    <name evidence="3" type="ORF">VB738_06060</name>
</gene>
<name>A0ABU5RSR9_9CYAN</name>
<evidence type="ECO:0000313" key="4">
    <source>
        <dbReference type="Proteomes" id="UP001304461"/>
    </source>
</evidence>
<dbReference type="RefSeq" id="WP_323304886.1">
    <property type="nucleotide sequence ID" value="NZ_JAYGHX010000002.1"/>
</dbReference>
<accession>A0ABU5RSR9</accession>
<comment type="caution">
    <text evidence="3">The sequence shown here is derived from an EMBL/GenBank/DDBJ whole genome shotgun (WGS) entry which is preliminary data.</text>
</comment>
<sequence>MPHTPYPLHLPTPRGPTPGKGLELRRRRRRPSSRWRQVLAGLLLILAGGLILAGLMQLPERLDALLLVSNAIANLIGGLSRLSMGILQLGSVIVVALLALMALLLLVGGGVRLVRGLTARPRRPS</sequence>
<dbReference type="Proteomes" id="UP001304461">
    <property type="component" value="Unassembled WGS sequence"/>
</dbReference>
<evidence type="ECO:0000256" key="2">
    <source>
        <dbReference type="SAM" id="Phobius"/>
    </source>
</evidence>
<protein>
    <submittedName>
        <fullName evidence="3">Uncharacterized protein</fullName>
    </submittedName>
</protein>
<proteinExistence type="predicted"/>
<feature type="region of interest" description="Disordered" evidence="1">
    <location>
        <begin position="1"/>
        <end position="29"/>
    </location>
</feature>
<reference evidence="3 4" key="1">
    <citation type="submission" date="2023-12" db="EMBL/GenBank/DDBJ databases">
        <title>Baltic Sea Cyanobacteria.</title>
        <authorList>
            <person name="Delbaje E."/>
            <person name="Fewer D.P."/>
            <person name="Shishido T.K."/>
        </authorList>
    </citation>
    <scope>NUCLEOTIDE SEQUENCE [LARGE SCALE GENOMIC DNA]</scope>
    <source>
        <strain evidence="3 4">UHCC 0139</strain>
    </source>
</reference>